<keyword evidence="2" id="KW-1185">Reference proteome</keyword>
<gene>
    <name evidence="1" type="ORF">LSTR_LSTR015365</name>
</gene>
<organism evidence="1 2">
    <name type="scientific">Laodelphax striatellus</name>
    <name type="common">Small brown planthopper</name>
    <name type="synonym">Delphax striatella</name>
    <dbReference type="NCBI Taxonomy" id="195883"/>
    <lineage>
        <taxon>Eukaryota</taxon>
        <taxon>Metazoa</taxon>
        <taxon>Ecdysozoa</taxon>
        <taxon>Arthropoda</taxon>
        <taxon>Hexapoda</taxon>
        <taxon>Insecta</taxon>
        <taxon>Pterygota</taxon>
        <taxon>Neoptera</taxon>
        <taxon>Paraneoptera</taxon>
        <taxon>Hemiptera</taxon>
        <taxon>Auchenorrhyncha</taxon>
        <taxon>Fulgoroidea</taxon>
        <taxon>Delphacidae</taxon>
        <taxon>Criomorphinae</taxon>
        <taxon>Laodelphax</taxon>
    </lineage>
</organism>
<accession>A0A482WIR4</accession>
<protein>
    <submittedName>
        <fullName evidence="1">Uncharacterized protein</fullName>
    </submittedName>
</protein>
<dbReference type="AlphaFoldDB" id="A0A482WIR4"/>
<name>A0A482WIR4_LAOST</name>
<evidence type="ECO:0000313" key="2">
    <source>
        <dbReference type="Proteomes" id="UP000291343"/>
    </source>
</evidence>
<dbReference type="Proteomes" id="UP000291343">
    <property type="component" value="Unassembled WGS sequence"/>
</dbReference>
<proteinExistence type="predicted"/>
<evidence type="ECO:0000313" key="1">
    <source>
        <dbReference type="EMBL" id="RZF33404.1"/>
    </source>
</evidence>
<dbReference type="SMR" id="A0A482WIR4"/>
<reference evidence="1 2" key="1">
    <citation type="journal article" date="2017" name="Gigascience">
        <title>Genome sequence of the small brown planthopper, Laodelphax striatellus.</title>
        <authorList>
            <person name="Zhu J."/>
            <person name="Jiang F."/>
            <person name="Wang X."/>
            <person name="Yang P."/>
            <person name="Bao Y."/>
            <person name="Zhao W."/>
            <person name="Wang W."/>
            <person name="Lu H."/>
            <person name="Wang Q."/>
            <person name="Cui N."/>
            <person name="Li J."/>
            <person name="Chen X."/>
            <person name="Luo L."/>
            <person name="Yu J."/>
            <person name="Kang L."/>
            <person name="Cui F."/>
        </authorList>
    </citation>
    <scope>NUCLEOTIDE SEQUENCE [LARGE SCALE GENOMIC DNA]</scope>
    <source>
        <strain evidence="1">Lst14</strain>
    </source>
</reference>
<dbReference type="EMBL" id="QKKF02034128">
    <property type="protein sequence ID" value="RZF33404.1"/>
    <property type="molecule type" value="Genomic_DNA"/>
</dbReference>
<dbReference type="InParanoid" id="A0A482WIR4"/>
<comment type="caution">
    <text evidence="1">The sequence shown here is derived from an EMBL/GenBank/DDBJ whole genome shotgun (WGS) entry which is preliminary data.</text>
</comment>
<sequence length="66" mass="7756">MWVREERPLDVFSHWLSVKSSATGEETTRTLDLLMRKIQRSSTNALVNVRRKFQWKKISSIGMFGD</sequence>